<evidence type="ECO:0000313" key="1">
    <source>
        <dbReference type="EMBL" id="KAI4868152.1"/>
    </source>
</evidence>
<dbReference type="Proteomes" id="UP001497700">
    <property type="component" value="Unassembled WGS sequence"/>
</dbReference>
<gene>
    <name evidence="1" type="ORF">F4820DRAFT_445293</name>
</gene>
<reference evidence="1 2" key="1">
    <citation type="journal article" date="2022" name="New Phytol.">
        <title>Ecological generalism drives hyperdiversity of secondary metabolite gene clusters in xylarialean endophytes.</title>
        <authorList>
            <person name="Franco M.E.E."/>
            <person name="Wisecaver J.H."/>
            <person name="Arnold A.E."/>
            <person name="Ju Y.M."/>
            <person name="Slot J.C."/>
            <person name="Ahrendt S."/>
            <person name="Moore L.P."/>
            <person name="Eastman K.E."/>
            <person name="Scott K."/>
            <person name="Konkel Z."/>
            <person name="Mondo S.J."/>
            <person name="Kuo A."/>
            <person name="Hayes R.D."/>
            <person name="Haridas S."/>
            <person name="Andreopoulos B."/>
            <person name="Riley R."/>
            <person name="LaButti K."/>
            <person name="Pangilinan J."/>
            <person name="Lipzen A."/>
            <person name="Amirebrahimi M."/>
            <person name="Yan J."/>
            <person name="Adam C."/>
            <person name="Keymanesh K."/>
            <person name="Ng V."/>
            <person name="Louie K."/>
            <person name="Northen T."/>
            <person name="Drula E."/>
            <person name="Henrissat B."/>
            <person name="Hsieh H.M."/>
            <person name="Youens-Clark K."/>
            <person name="Lutzoni F."/>
            <person name="Miadlikowska J."/>
            <person name="Eastwood D.C."/>
            <person name="Hamelin R.C."/>
            <person name="Grigoriev I.V."/>
            <person name="U'Ren J.M."/>
        </authorList>
    </citation>
    <scope>NUCLEOTIDE SEQUENCE [LARGE SCALE GENOMIC DNA]</scope>
    <source>
        <strain evidence="1 2">CBS 119005</strain>
    </source>
</reference>
<sequence>MLPAMVKSAILHALLLVALTAVAIYVQVTSSTLSLPLSTGTTVLTILLPFLAAVNTFGRLHQTLPRTLSAFPALQQFLPLVPLLLQILQGVLAAVLATLTAEGFAPGQVLDCGLEINWQSLWHTHDGRAIQRIQDSFNCCGLRSLVDRDWPRHQCQELYKNRHVSCLAPWRSSMQRSAGLGFTVAVAVGILQLIQLVLFTLRTSEGGYARGRYEQNSESFVTGPSQRLLGNGAAIDDDDGTGPDTNGSGGGHHGYGTTEDGPRVEPSRLGENGEENTWA</sequence>
<comment type="caution">
    <text evidence="1">The sequence shown here is derived from an EMBL/GenBank/DDBJ whole genome shotgun (WGS) entry which is preliminary data.</text>
</comment>
<name>A0ACB9Z9I3_9PEZI</name>
<accession>A0ACB9Z9I3</accession>
<dbReference type="EMBL" id="MU393440">
    <property type="protein sequence ID" value="KAI4868152.1"/>
    <property type="molecule type" value="Genomic_DNA"/>
</dbReference>
<proteinExistence type="predicted"/>
<keyword evidence="2" id="KW-1185">Reference proteome</keyword>
<protein>
    <submittedName>
        <fullName evidence="1">Uncharacterized protein</fullName>
    </submittedName>
</protein>
<evidence type="ECO:0000313" key="2">
    <source>
        <dbReference type="Proteomes" id="UP001497700"/>
    </source>
</evidence>
<organism evidence="1 2">
    <name type="scientific">Hypoxylon rubiginosum</name>
    <dbReference type="NCBI Taxonomy" id="110542"/>
    <lineage>
        <taxon>Eukaryota</taxon>
        <taxon>Fungi</taxon>
        <taxon>Dikarya</taxon>
        <taxon>Ascomycota</taxon>
        <taxon>Pezizomycotina</taxon>
        <taxon>Sordariomycetes</taxon>
        <taxon>Xylariomycetidae</taxon>
        <taxon>Xylariales</taxon>
        <taxon>Hypoxylaceae</taxon>
        <taxon>Hypoxylon</taxon>
    </lineage>
</organism>